<dbReference type="InterPro" id="IPR000531">
    <property type="entry name" value="Beta-barrel_TonB"/>
</dbReference>
<dbReference type="NCBIfam" id="TIGR04057">
    <property type="entry name" value="SusC_RagA_signa"/>
    <property type="match status" value="1"/>
</dbReference>
<keyword evidence="5 9" id="KW-0798">TonB box</keyword>
<feature type="domain" description="TonB-dependent receptor-like beta-barrel" evidence="11">
    <location>
        <begin position="365"/>
        <end position="969"/>
    </location>
</feature>
<dbReference type="Proteomes" id="UP000031802">
    <property type="component" value="Unassembled WGS sequence"/>
</dbReference>
<comment type="similarity">
    <text evidence="8 9">Belongs to the TonB-dependent receptor family.</text>
</comment>
<protein>
    <submittedName>
        <fullName evidence="13">TonB-dependent receptor plug</fullName>
    </submittedName>
</protein>
<evidence type="ECO:0000256" key="1">
    <source>
        <dbReference type="ARBA" id="ARBA00004571"/>
    </source>
</evidence>
<organism evidence="13 14">
    <name type="scientific">Sphingobacterium deserti</name>
    <dbReference type="NCBI Taxonomy" id="1229276"/>
    <lineage>
        <taxon>Bacteria</taxon>
        <taxon>Pseudomonadati</taxon>
        <taxon>Bacteroidota</taxon>
        <taxon>Sphingobacteriia</taxon>
        <taxon>Sphingobacteriales</taxon>
        <taxon>Sphingobacteriaceae</taxon>
        <taxon>Sphingobacterium</taxon>
    </lineage>
</organism>
<feature type="signal peptide" evidence="10">
    <location>
        <begin position="1"/>
        <end position="21"/>
    </location>
</feature>
<keyword evidence="6 8" id="KW-0472">Membrane</keyword>
<comment type="subcellular location">
    <subcellularLocation>
        <location evidence="1 8">Cell outer membrane</location>
        <topology evidence="1 8">Multi-pass membrane protein</topology>
    </subcellularLocation>
</comment>
<gene>
    <name evidence="13" type="ORF">DI53_0685</name>
</gene>
<evidence type="ECO:0000313" key="13">
    <source>
        <dbReference type="EMBL" id="KGE15581.1"/>
    </source>
</evidence>
<keyword evidence="3 8" id="KW-1134">Transmembrane beta strand</keyword>
<evidence type="ECO:0000259" key="12">
    <source>
        <dbReference type="Pfam" id="PF07715"/>
    </source>
</evidence>
<dbReference type="Gene3D" id="2.170.130.10">
    <property type="entry name" value="TonB-dependent receptor, plug domain"/>
    <property type="match status" value="1"/>
</dbReference>
<dbReference type="Pfam" id="PF00593">
    <property type="entry name" value="TonB_dep_Rec_b-barrel"/>
    <property type="match status" value="1"/>
</dbReference>
<evidence type="ECO:0000256" key="7">
    <source>
        <dbReference type="ARBA" id="ARBA00023237"/>
    </source>
</evidence>
<accession>A0A0B8T3C2</accession>
<dbReference type="InterPro" id="IPR008969">
    <property type="entry name" value="CarboxyPept-like_regulatory"/>
</dbReference>
<evidence type="ECO:0000313" key="14">
    <source>
        <dbReference type="Proteomes" id="UP000031802"/>
    </source>
</evidence>
<keyword evidence="10" id="KW-0732">Signal</keyword>
<dbReference type="Pfam" id="PF13715">
    <property type="entry name" value="CarbopepD_reg_2"/>
    <property type="match status" value="1"/>
</dbReference>
<dbReference type="AlphaFoldDB" id="A0A0B8T3C2"/>
<dbReference type="Pfam" id="PF07715">
    <property type="entry name" value="Plug"/>
    <property type="match status" value="1"/>
</dbReference>
<dbReference type="InterPro" id="IPR012910">
    <property type="entry name" value="Plug_dom"/>
</dbReference>
<dbReference type="PATRIC" id="fig|1229276.3.peg.708"/>
<dbReference type="InterPro" id="IPR039426">
    <property type="entry name" value="TonB-dep_rcpt-like"/>
</dbReference>
<evidence type="ECO:0000256" key="9">
    <source>
        <dbReference type="RuleBase" id="RU003357"/>
    </source>
</evidence>
<comment type="caution">
    <text evidence="13">The sequence shown here is derived from an EMBL/GenBank/DDBJ whole genome shotgun (WGS) entry which is preliminary data.</text>
</comment>
<dbReference type="SUPFAM" id="SSF56935">
    <property type="entry name" value="Porins"/>
    <property type="match status" value="1"/>
</dbReference>
<dbReference type="SUPFAM" id="SSF49464">
    <property type="entry name" value="Carboxypeptidase regulatory domain-like"/>
    <property type="match status" value="1"/>
</dbReference>
<dbReference type="InterPro" id="IPR037066">
    <property type="entry name" value="Plug_dom_sf"/>
</dbReference>
<evidence type="ECO:0000259" key="11">
    <source>
        <dbReference type="Pfam" id="PF00593"/>
    </source>
</evidence>
<keyword evidence="14" id="KW-1185">Reference proteome</keyword>
<dbReference type="Gene3D" id="2.40.170.20">
    <property type="entry name" value="TonB-dependent receptor, beta-barrel domain"/>
    <property type="match status" value="1"/>
</dbReference>
<evidence type="ECO:0000256" key="6">
    <source>
        <dbReference type="ARBA" id="ARBA00023136"/>
    </source>
</evidence>
<dbReference type="NCBIfam" id="TIGR04056">
    <property type="entry name" value="OMP_RagA_SusC"/>
    <property type="match status" value="1"/>
</dbReference>
<dbReference type="InterPro" id="IPR036942">
    <property type="entry name" value="Beta-barrel_TonB_sf"/>
</dbReference>
<dbReference type="GO" id="GO:0009279">
    <property type="term" value="C:cell outer membrane"/>
    <property type="evidence" value="ECO:0007669"/>
    <property type="project" value="UniProtKB-SubCell"/>
</dbReference>
<evidence type="ECO:0000256" key="8">
    <source>
        <dbReference type="PROSITE-ProRule" id="PRU01360"/>
    </source>
</evidence>
<evidence type="ECO:0000256" key="5">
    <source>
        <dbReference type="ARBA" id="ARBA00023077"/>
    </source>
</evidence>
<keyword evidence="13" id="KW-0675">Receptor</keyword>
<evidence type="ECO:0000256" key="3">
    <source>
        <dbReference type="ARBA" id="ARBA00022452"/>
    </source>
</evidence>
<dbReference type="InterPro" id="IPR023996">
    <property type="entry name" value="TonB-dep_OMP_SusC/RagA"/>
</dbReference>
<dbReference type="eggNOG" id="COG4206">
    <property type="taxonomic scope" value="Bacteria"/>
</dbReference>
<keyword evidence="4 8" id="KW-0812">Transmembrane</keyword>
<keyword evidence="2 8" id="KW-0813">Transport</keyword>
<reference evidence="13 14" key="2">
    <citation type="journal article" date="2015" name="PLoS ONE">
        <title>Whole-Genome Optical Mapping and Finished Genome Sequence of Sphingobacterium deserti sp. nov., a New Species Isolated from the Western Desert of China.</title>
        <authorList>
            <person name="Teng C."/>
            <person name="Zhou Z."/>
            <person name="Molnar I."/>
            <person name="Li X."/>
            <person name="Tang R."/>
            <person name="Chen M."/>
            <person name="Wang L."/>
            <person name="Su S."/>
            <person name="Zhang W."/>
            <person name="Lin M."/>
        </authorList>
    </citation>
    <scope>NUCLEOTIDE SEQUENCE [LARGE SCALE GENOMIC DNA]</scope>
    <source>
        <strain evidence="14">ACCC05744</strain>
    </source>
</reference>
<dbReference type="RefSeq" id="WP_071790453.1">
    <property type="nucleotide sequence ID" value="NZ_JJMU01000010.1"/>
</dbReference>
<dbReference type="EMBL" id="JJMU01000010">
    <property type="protein sequence ID" value="KGE15581.1"/>
    <property type="molecule type" value="Genomic_DNA"/>
</dbReference>
<dbReference type="InterPro" id="IPR023997">
    <property type="entry name" value="TonB-dep_OMP_SusC/RagA_CS"/>
</dbReference>
<evidence type="ECO:0000256" key="10">
    <source>
        <dbReference type="SAM" id="SignalP"/>
    </source>
</evidence>
<feature type="domain" description="TonB-dependent receptor plug" evidence="12">
    <location>
        <begin position="115"/>
        <end position="224"/>
    </location>
</feature>
<feature type="chain" id="PRO_5002142188" evidence="10">
    <location>
        <begin position="22"/>
        <end position="1021"/>
    </location>
</feature>
<name>A0A0B8T3C2_9SPHI</name>
<dbReference type="OrthoDB" id="9768177at2"/>
<sequence>MQSTSYLLTILFLVMHFSLSAQNTKVYSGKVVNEAGMVMRGVSVIVQRTGEGTQTSEMGRFTVQANERDSLTVSFTGYRKQTLSLGASTDILIKMEPVIAELEVVQINVGYGTLDKKEVTTSVAHVSAKELLNVGGNSGALMAIQGKVAGLTISNTSTSDPNATPSVQMQGVSSRNAGIQPLYIINGVPGGNPQNINNDNIESIDVLQGGAAAAIYGTRGSNGVIIITTKKGTETDDITTNSYFTFDYPNNRLQTLSADEYVRYTSTDFPADVRRGPDYGARTDWFDVLTRRPAVGQKHSIQFSGGGPRTNYLASVDYKTGEGIDIRSMRKEYGAQLVLNHNPLNKLLNLSLNVSPRFVNGKYADYGGENNTFTYALMLNPTRPVYDPNAPGRLSYIENNNPLDQLTLVDNGFKSFYLDWSGSARINLLNNLSSTIAIGQSYVNTNGQYFAPSNSISSFQYNFGTMRGSPVASQNLNTSSIYNFDWTGNYSLSVDRHKLDVLGGYSYSYFDNNGFSASGGNFPSDAYGYNNLGDGDLNYIRDNPAGRVGSYRNDSKLIAFLGRATYSFNSRYYATASIRHEGSSKFGPDSKWGNFYGFSAAWRMKEESFLSNVQWINDMKLRMDYGVTGNQDFPSYQSLNSFRSFGTYPYLGTQYSTFGILNIPNPELQWETTESYNFGLDFAVFNNRISGALNYYIRNNKDLLGLYPLPIPVAPPNNYFPGIYPPSSGARAQVYANVGTMRNWGVQFQLNGKVIDKPSFKYDISLTGATLGNKLVELSNQLYNGGTFINEVEMSAPGSPGFAQRVEEGRRVGSFYMLKAAENTGGPMMVYDRGGNVIPANEANADDRQYVGNGLPKFTFSMGHTFTYKNADLSIFFRGAAGYDIFNTFAFYIGTPVGGGNRNVLESAFDPDSKYSKLTSSSTYAILSDYFLEDGSFIKLDNVSAGYTFNLKENSYLKSIRIYATGRNLLTFTKYTGGDPEIVPINGMTPGVIRNYTSDLKGSFTHLPSMAQWMTGIQFKF</sequence>
<evidence type="ECO:0000256" key="4">
    <source>
        <dbReference type="ARBA" id="ARBA00022692"/>
    </source>
</evidence>
<evidence type="ECO:0000256" key="2">
    <source>
        <dbReference type="ARBA" id="ARBA00022448"/>
    </source>
</evidence>
<dbReference type="PROSITE" id="PS52016">
    <property type="entry name" value="TONB_DEPENDENT_REC_3"/>
    <property type="match status" value="1"/>
</dbReference>
<proteinExistence type="inferred from homology"/>
<dbReference type="STRING" id="1229276.DI53_0685"/>
<keyword evidence="7 8" id="KW-0998">Cell outer membrane</keyword>
<reference evidence="14" key="1">
    <citation type="submission" date="2014-04" db="EMBL/GenBank/DDBJ databases">
        <title>Whole-Genome optical mapping and complete genome sequence of Sphingobacterium deserti sp. nov., a new spaces isolated from desert in the west of China.</title>
        <authorList>
            <person name="Teng C."/>
            <person name="Zhou Z."/>
            <person name="Li X."/>
            <person name="Chen M."/>
            <person name="Lin M."/>
            <person name="Wang L."/>
            <person name="Su S."/>
            <person name="Zhang C."/>
            <person name="Zhang W."/>
        </authorList>
    </citation>
    <scope>NUCLEOTIDE SEQUENCE [LARGE SCALE GENOMIC DNA]</scope>
    <source>
        <strain evidence="14">ACCC05744</strain>
    </source>
</reference>